<dbReference type="PROSITE" id="PS51318">
    <property type="entry name" value="TAT"/>
    <property type="match status" value="1"/>
</dbReference>
<name>A0A7X6H2F2_9RHOB</name>
<evidence type="ECO:0008006" key="4">
    <source>
        <dbReference type="Google" id="ProtNLM"/>
    </source>
</evidence>
<comment type="caution">
    <text evidence="2">The sequence shown here is derived from an EMBL/GenBank/DDBJ whole genome shotgun (WGS) entry which is preliminary data.</text>
</comment>
<dbReference type="InterPro" id="IPR006311">
    <property type="entry name" value="TAT_signal"/>
</dbReference>
<protein>
    <recommendedName>
        <fullName evidence="4">Twin-arginine translocation signal domain-containing protein</fullName>
    </recommendedName>
</protein>
<dbReference type="RefSeq" id="WP_168623974.1">
    <property type="nucleotide sequence ID" value="NZ_JAAZQQ010000004.1"/>
</dbReference>
<evidence type="ECO:0000256" key="1">
    <source>
        <dbReference type="SAM" id="MobiDB-lite"/>
    </source>
</evidence>
<accession>A0A7X6H2F2</accession>
<dbReference type="AlphaFoldDB" id="A0A7X6H2F2"/>
<evidence type="ECO:0000313" key="3">
    <source>
        <dbReference type="Proteomes" id="UP000526408"/>
    </source>
</evidence>
<feature type="region of interest" description="Disordered" evidence="1">
    <location>
        <begin position="74"/>
        <end position="114"/>
    </location>
</feature>
<evidence type="ECO:0000313" key="2">
    <source>
        <dbReference type="EMBL" id="NKX45596.1"/>
    </source>
</evidence>
<proteinExistence type="predicted"/>
<dbReference type="Proteomes" id="UP000526408">
    <property type="component" value="Unassembled WGS sequence"/>
</dbReference>
<keyword evidence="3" id="KW-1185">Reference proteome</keyword>
<sequence>MSDTKTPTLRDGDIRTRRVSRRRLLGTAAGGGALTLGLLAGGRGAMAQSGPTDSDTGACADPAGYGRAGVLTGLTDADSGASCDPAGGGRWGSGLTDSDGGALADQAGNGRRGS</sequence>
<organism evidence="2 3">
    <name type="scientific">Roseicyclus persicicus</name>
    <dbReference type="NCBI Taxonomy" id="2650661"/>
    <lineage>
        <taxon>Bacteria</taxon>
        <taxon>Pseudomonadati</taxon>
        <taxon>Pseudomonadota</taxon>
        <taxon>Alphaproteobacteria</taxon>
        <taxon>Rhodobacterales</taxon>
        <taxon>Roseobacteraceae</taxon>
        <taxon>Roseicyclus</taxon>
    </lineage>
</organism>
<dbReference type="EMBL" id="JAAZQQ010000004">
    <property type="protein sequence ID" value="NKX45596.1"/>
    <property type="molecule type" value="Genomic_DNA"/>
</dbReference>
<gene>
    <name evidence="2" type="ORF">HCU73_13455</name>
</gene>
<reference evidence="2 3" key="1">
    <citation type="submission" date="2020-04" db="EMBL/GenBank/DDBJ databases">
        <authorList>
            <person name="Yoon J."/>
        </authorList>
    </citation>
    <scope>NUCLEOTIDE SEQUENCE [LARGE SCALE GENOMIC DNA]</scope>
    <source>
        <strain evidence="2 3">KMU-115</strain>
    </source>
</reference>